<dbReference type="InterPro" id="IPR002110">
    <property type="entry name" value="Ankyrin_rpt"/>
</dbReference>
<feature type="chain" id="PRO_5043688619" evidence="4">
    <location>
        <begin position="33"/>
        <end position="838"/>
    </location>
</feature>
<dbReference type="InterPro" id="IPR050745">
    <property type="entry name" value="Multifunctional_regulatory"/>
</dbReference>
<dbReference type="SMART" id="SM00248">
    <property type="entry name" value="ANK"/>
    <property type="match status" value="4"/>
</dbReference>
<dbReference type="PROSITE" id="PS50297">
    <property type="entry name" value="ANK_REP_REGION"/>
    <property type="match status" value="1"/>
</dbReference>
<feature type="repeat" description="ANK" evidence="3">
    <location>
        <begin position="395"/>
        <end position="427"/>
    </location>
</feature>
<dbReference type="PANTHER" id="PTHR24189">
    <property type="entry name" value="MYOTROPHIN"/>
    <property type="match status" value="1"/>
</dbReference>
<dbReference type="Gene3D" id="1.25.40.20">
    <property type="entry name" value="Ankyrin repeat-containing domain"/>
    <property type="match status" value="1"/>
</dbReference>
<organism evidence="5 6">
    <name type="scientific">Achromobacter spanius</name>
    <dbReference type="NCBI Taxonomy" id="217203"/>
    <lineage>
        <taxon>Bacteria</taxon>
        <taxon>Pseudomonadati</taxon>
        <taxon>Pseudomonadota</taxon>
        <taxon>Betaproteobacteria</taxon>
        <taxon>Burkholderiales</taxon>
        <taxon>Alcaligenaceae</taxon>
        <taxon>Achromobacter</taxon>
    </lineage>
</organism>
<dbReference type="EMBL" id="LGVG01000055">
    <property type="protein sequence ID" value="KNE23814.1"/>
    <property type="molecule type" value="Genomic_DNA"/>
</dbReference>
<comment type="caution">
    <text evidence="5">The sequence shown here is derived from an EMBL/GenBank/DDBJ whole genome shotgun (WGS) entry which is preliminary data.</text>
</comment>
<dbReference type="PANTHER" id="PTHR24189:SF50">
    <property type="entry name" value="ANKYRIN REPEAT AND SOCS BOX PROTEIN 2"/>
    <property type="match status" value="1"/>
</dbReference>
<dbReference type="SUPFAM" id="SSF48403">
    <property type="entry name" value="Ankyrin repeat"/>
    <property type="match status" value="1"/>
</dbReference>
<feature type="signal peptide" evidence="4">
    <location>
        <begin position="1"/>
        <end position="32"/>
    </location>
</feature>
<reference evidence="5 6" key="1">
    <citation type="submission" date="2015-07" db="EMBL/GenBank/DDBJ databases">
        <title>Draft genome of Achromobacter spanius.</title>
        <authorList>
            <person name="Wang X."/>
        </authorList>
    </citation>
    <scope>NUCLEOTIDE SEQUENCE [LARGE SCALE GENOMIC DNA]</scope>
    <source>
        <strain evidence="5 6">CGMCC9173</strain>
    </source>
</reference>
<dbReference type="AlphaFoldDB" id="A0AAW3HXD4"/>
<keyword evidence="4" id="KW-0732">Signal</keyword>
<dbReference type="InterPro" id="IPR036770">
    <property type="entry name" value="Ankyrin_rpt-contain_sf"/>
</dbReference>
<gene>
    <name evidence="5" type="ORF">AFM18_26600</name>
</gene>
<evidence type="ECO:0000256" key="4">
    <source>
        <dbReference type="SAM" id="SignalP"/>
    </source>
</evidence>
<evidence type="ECO:0000256" key="3">
    <source>
        <dbReference type="PROSITE-ProRule" id="PRU00023"/>
    </source>
</evidence>
<feature type="repeat" description="ANK" evidence="3">
    <location>
        <begin position="503"/>
        <end position="536"/>
    </location>
</feature>
<dbReference type="Proteomes" id="UP000037511">
    <property type="component" value="Unassembled WGS sequence"/>
</dbReference>
<evidence type="ECO:0000256" key="2">
    <source>
        <dbReference type="ARBA" id="ARBA00023043"/>
    </source>
</evidence>
<evidence type="ECO:0000313" key="6">
    <source>
        <dbReference type="Proteomes" id="UP000037511"/>
    </source>
</evidence>
<keyword evidence="1" id="KW-0677">Repeat</keyword>
<protein>
    <submittedName>
        <fullName evidence="5">Ankyrin</fullName>
    </submittedName>
</protein>
<evidence type="ECO:0000313" key="5">
    <source>
        <dbReference type="EMBL" id="KNE23814.1"/>
    </source>
</evidence>
<proteinExistence type="predicted"/>
<name>A0AAW3HXD4_9BURK</name>
<dbReference type="PROSITE" id="PS50088">
    <property type="entry name" value="ANK_REPEAT"/>
    <property type="match status" value="2"/>
</dbReference>
<sequence length="838" mass="91585">MPRSLRPAVSRLFGAVLVALAGLSAAPRPAMAFDIGAVIESMRLSRYPLREPERRAWGTENVKDALLVGQMENRLYLYRYVRGAGKEFKLDFRSQPLVIDPATWQASREENVTVRAPRDAQTQYWVGYDYPGADDTRANGFLVDADGVAAAVHADARLIVITADRPWNDERRARALATLRPVLTDYPVRMPAFPADVRFEYRAPVDVTATFRTLHQVARAIPRAKAAEFSRALADLRRFVMEQDYREIDPSGKDPEMLTALNDYGFWLTESGHTEQADRILSDVLRRDPARTAAYLNRADARWKQSTKTRDKRDYLLALAREDYRLYCSRRLAGNDPIPANIATRIGAALNETTPLNAETCRPRLAIFKAIQAEDLNAVRAELAAGQDPNGVNEYGTSALAVAVSRKQLDTVQVLLAAGARADGPNNGYVLLAAALPEARDTRPTAQRYALADALIAAGAPLDVPDSSGMPLLMRRVSYYSEDKDTLNYLLAKGANPNVREKNGRSVLHAAMQSPKTFWFAQALLAKGADINAAYVRMSYGNQRMWETPLLEALRGAINGEFTPTVVYPIPERVTFALAQGADAAVGGYSASKTPERNGLNEALTLAARTLQPTLVDQLAAAAKPPRQDLTPESLSSLLSVWNQLEIRAAIKQNSPAWDGQRAKLRATADRLLAAGVPLTRANDATGIANNMIAPLSLPWLPDDLYLQWLEQGADASDRTDTSVRLDGVVNADALPLVIMLRVGNEAKAKMLMDHDAGLYRTPWRCGMAVADVLAWQLGNAGPISPTAARAVRQVLDGAQGAASCDLNQASRVQPYVGVSAQELAKRANVMLTVKAPS</sequence>
<keyword evidence="2 3" id="KW-0040">ANK repeat</keyword>
<evidence type="ECO:0000256" key="1">
    <source>
        <dbReference type="ARBA" id="ARBA00022737"/>
    </source>
</evidence>
<accession>A0AAW3HXD4</accession>